<evidence type="ECO:0000313" key="4">
    <source>
        <dbReference type="EMBL" id="ALU12542.1"/>
    </source>
</evidence>
<dbReference type="AlphaFoldDB" id="A0A0U3EB52"/>
<keyword evidence="5" id="KW-1185">Reference proteome</keyword>
<name>A0A0U3EB52_9CREN</name>
<dbReference type="GO" id="GO:0052837">
    <property type="term" value="P:thiazole biosynthetic process"/>
    <property type="evidence" value="ECO:0007669"/>
    <property type="project" value="TreeGrafter"/>
</dbReference>
<gene>
    <name evidence="4" type="ORF">EYM_05010</name>
</gene>
<evidence type="ECO:0000313" key="5">
    <source>
        <dbReference type="Proteomes" id="UP000060778"/>
    </source>
</evidence>
<dbReference type="Pfam" id="PF02568">
    <property type="entry name" value="ThiI"/>
    <property type="match status" value="1"/>
</dbReference>
<dbReference type="OrthoDB" id="372227at2157"/>
<dbReference type="EMBL" id="CP006867">
    <property type="protein sequence ID" value="ALU12542.1"/>
    <property type="molecule type" value="Genomic_DNA"/>
</dbReference>
<dbReference type="GO" id="GO:0004810">
    <property type="term" value="F:CCA tRNA nucleotidyltransferase activity"/>
    <property type="evidence" value="ECO:0007669"/>
    <property type="project" value="InterPro"/>
</dbReference>
<dbReference type="InterPro" id="IPR014729">
    <property type="entry name" value="Rossmann-like_a/b/a_fold"/>
</dbReference>
<dbReference type="PANTHER" id="PTHR43209">
    <property type="entry name" value="TRNA SULFURTRANSFERASE"/>
    <property type="match status" value="1"/>
</dbReference>
<dbReference type="GO" id="GO:0005829">
    <property type="term" value="C:cytosol"/>
    <property type="evidence" value="ECO:0007669"/>
    <property type="project" value="TreeGrafter"/>
</dbReference>
<dbReference type="GO" id="GO:0005524">
    <property type="term" value="F:ATP binding"/>
    <property type="evidence" value="ECO:0007669"/>
    <property type="project" value="UniProtKB-KW"/>
</dbReference>
<accession>A0A0U3EB52</accession>
<keyword evidence="1" id="KW-0547">Nucleotide-binding</keyword>
<proteinExistence type="predicted"/>
<evidence type="ECO:0000259" key="3">
    <source>
        <dbReference type="Pfam" id="PF02568"/>
    </source>
</evidence>
<feature type="domain" description="Thil AANH" evidence="3">
    <location>
        <begin position="3"/>
        <end position="131"/>
    </location>
</feature>
<dbReference type="GeneID" id="30680387"/>
<dbReference type="RefSeq" id="WP_075049929.1">
    <property type="nucleotide sequence ID" value="NZ_CP006867.1"/>
</dbReference>
<dbReference type="InterPro" id="IPR050102">
    <property type="entry name" value="tRNA_sulfurtransferase_ThiI"/>
</dbReference>
<dbReference type="GO" id="GO:0002937">
    <property type="term" value="P:tRNA 4-thiouridine biosynthesis"/>
    <property type="evidence" value="ECO:0007669"/>
    <property type="project" value="TreeGrafter"/>
</dbReference>
<dbReference type="Proteomes" id="UP000060778">
    <property type="component" value="Chromosome"/>
</dbReference>
<dbReference type="KEGG" id="iis:EYM_05010"/>
<dbReference type="PANTHER" id="PTHR43209:SF1">
    <property type="entry name" value="TRNA SULFURTRANSFERASE"/>
    <property type="match status" value="1"/>
</dbReference>
<dbReference type="PATRIC" id="fig|940295.4.peg.960"/>
<keyword evidence="2" id="KW-0067">ATP-binding</keyword>
<organism evidence="4 5">
    <name type="scientific">Ignicoccus islandicus DSM 13165</name>
    <dbReference type="NCBI Taxonomy" id="940295"/>
    <lineage>
        <taxon>Archaea</taxon>
        <taxon>Thermoproteota</taxon>
        <taxon>Thermoprotei</taxon>
        <taxon>Desulfurococcales</taxon>
        <taxon>Desulfurococcaceae</taxon>
        <taxon>Ignicoccus</taxon>
    </lineage>
</organism>
<sequence>MTILLFSGGIDSFVLSKLLNVNKVAHFIVDPRASKLALMELFRLNPSFEVHLFDHRPYLRKVLEALSKARLSSYLCLACKRAMILRAAQIDEEIVIGDSIGQVASQTLRNASYLSKGVTLYRPLGGSDKEDEEEHLSDDLSVLARKVSSFKCPWKPPRVVTQMKREVEVLLDEIVYENLSYSVYLGMKKAREITSMG</sequence>
<dbReference type="STRING" id="940295.EYM_05010"/>
<dbReference type="Gene3D" id="3.40.50.620">
    <property type="entry name" value="HUPs"/>
    <property type="match status" value="1"/>
</dbReference>
<reference evidence="4 5" key="1">
    <citation type="submission" date="2013-11" db="EMBL/GenBank/DDBJ databases">
        <title>Comparative genomics of Ignicoccus.</title>
        <authorList>
            <person name="Podar M."/>
        </authorList>
    </citation>
    <scope>NUCLEOTIDE SEQUENCE [LARGE SCALE GENOMIC DNA]</scope>
    <source>
        <strain evidence="4 5">DSM 13165</strain>
    </source>
</reference>
<evidence type="ECO:0000256" key="1">
    <source>
        <dbReference type="ARBA" id="ARBA00022741"/>
    </source>
</evidence>
<dbReference type="InterPro" id="IPR020536">
    <property type="entry name" value="ThiI_AANH"/>
</dbReference>
<protein>
    <recommendedName>
        <fullName evidence="3">Thil AANH domain-containing protein</fullName>
    </recommendedName>
</protein>
<evidence type="ECO:0000256" key="2">
    <source>
        <dbReference type="ARBA" id="ARBA00022840"/>
    </source>
</evidence>
<dbReference type="SUPFAM" id="SSF52402">
    <property type="entry name" value="Adenine nucleotide alpha hydrolases-like"/>
    <property type="match status" value="1"/>
</dbReference>